<organism evidence="2 3">
    <name type="scientific">Dichanthelium oligosanthes</name>
    <dbReference type="NCBI Taxonomy" id="888268"/>
    <lineage>
        <taxon>Eukaryota</taxon>
        <taxon>Viridiplantae</taxon>
        <taxon>Streptophyta</taxon>
        <taxon>Embryophyta</taxon>
        <taxon>Tracheophyta</taxon>
        <taxon>Spermatophyta</taxon>
        <taxon>Magnoliopsida</taxon>
        <taxon>Liliopsida</taxon>
        <taxon>Poales</taxon>
        <taxon>Poaceae</taxon>
        <taxon>PACMAD clade</taxon>
        <taxon>Panicoideae</taxon>
        <taxon>Panicodae</taxon>
        <taxon>Paniceae</taxon>
        <taxon>Dichantheliinae</taxon>
        <taxon>Dichanthelium</taxon>
    </lineage>
</organism>
<sequence>MAPFTSACFYEWHMNKLHLSGFADSIWANHATPRAKHFLCLVQKGRLPVSSLLHHCNIIDSPLCAYCGGHKDQGHLFLRCPCSKQVWHKLGWAAAPYIDSFRELWGLPELEHTSGRVSLPAVAPLEILNALVFSGVFNPPHNTLRAAATNLALWAHRVKHQPEALLLTTWSTNLCNINP</sequence>
<evidence type="ECO:0000313" key="3">
    <source>
        <dbReference type="Proteomes" id="UP000095767"/>
    </source>
</evidence>
<protein>
    <recommendedName>
        <fullName evidence="1">Reverse transcriptase zinc-binding domain-containing protein</fullName>
    </recommendedName>
</protein>
<reference evidence="2 3" key="1">
    <citation type="submission" date="2016-09" db="EMBL/GenBank/DDBJ databases">
        <title>The draft genome of Dichanthelium oligosanthes: A C3 panicoid grass species.</title>
        <authorList>
            <person name="Studer A.J."/>
            <person name="Schnable J.C."/>
            <person name="Brutnell T.P."/>
        </authorList>
    </citation>
    <scope>NUCLEOTIDE SEQUENCE [LARGE SCALE GENOMIC DNA]</scope>
    <source>
        <strain evidence="3">cv. Kellogg 1175</strain>
        <tissue evidence="2">Leaf</tissue>
    </source>
</reference>
<name>A0A1E5VWU1_9POAL</name>
<accession>A0A1E5VWU1</accession>
<keyword evidence="3" id="KW-1185">Reference proteome</keyword>
<dbReference type="EMBL" id="LWDX02027348">
    <property type="protein sequence ID" value="OEL29547.1"/>
    <property type="molecule type" value="Genomic_DNA"/>
</dbReference>
<dbReference type="AlphaFoldDB" id="A0A1E5VWU1"/>
<dbReference type="Pfam" id="PF13966">
    <property type="entry name" value="zf-RVT"/>
    <property type="match status" value="1"/>
</dbReference>
<proteinExistence type="predicted"/>
<evidence type="ECO:0000259" key="1">
    <source>
        <dbReference type="Pfam" id="PF13966"/>
    </source>
</evidence>
<evidence type="ECO:0000313" key="2">
    <source>
        <dbReference type="EMBL" id="OEL29547.1"/>
    </source>
</evidence>
<feature type="domain" description="Reverse transcriptase zinc-binding" evidence="1">
    <location>
        <begin position="4"/>
        <end position="87"/>
    </location>
</feature>
<dbReference type="InterPro" id="IPR026960">
    <property type="entry name" value="RVT-Znf"/>
</dbReference>
<comment type="caution">
    <text evidence="2">The sequence shown here is derived from an EMBL/GenBank/DDBJ whole genome shotgun (WGS) entry which is preliminary data.</text>
</comment>
<dbReference type="Proteomes" id="UP000095767">
    <property type="component" value="Unassembled WGS sequence"/>
</dbReference>
<gene>
    <name evidence="2" type="ORF">BAE44_0009434</name>
</gene>